<sequence length="639" mass="71957">MGILQSRSIEHPQVQLSNNLKHQISQRVWKKLYLPLFANSILDVLISTGMIIKMVCVLVVWLHLRAGVSRSAANTILQAFQFIISTMIQLIEAALCSYGINIKLPEFKLSHDLCSAYGQTFPEPDIIRTACCPSCFALYSAPIPLKCQWKESPRSHACNTDLWKSQNTSRGPKLVPRQLYTTQSFDSWLSFFLSCQIIEDALDESFRQCGNSTAALGGDMHDVHDSPAWRDLTGLFSTARHLVFGIYIDWFNPFTNKIAGKHASCGAIVLYCLNLPPHLRYLPENTFIVGLTPPPNAPDMITISHIIEPLIDSVLKYATPPGQCLPTFRHPAGVWFQIKVAPLISDIEASHKAGGFMAHAQVWLNTATKSGRKAQAQSTGVRWTPLHHLPYWDPVKHVLLGYMHNWQEGVLKHQLCVLWAIGPQEGSQNTGQGIDEEEQWTETDVSESASELDELHREAAEAEAAPLHQNPSFSSQHSGRSSTLSRTPTQDEPHPYAFDMQDEDDEVTGDPDYIPDTKEHFTFMDAQLQAIRNCISNVTLPTWAQRPPTNLGEPSHGKLKAHEYLMLFSCIFPLIIPEFWHSETMTNLQHQHLQSFHHLVAATNILSSFKTSNASADEYTGHYIQYRMLCCKMDYKMVE</sequence>
<dbReference type="AlphaFoldDB" id="B0DRX9"/>
<dbReference type="OrthoDB" id="3269001at2759"/>
<evidence type="ECO:0000313" key="2">
    <source>
        <dbReference type="EMBL" id="EDR02603.1"/>
    </source>
</evidence>
<dbReference type="Proteomes" id="UP000001194">
    <property type="component" value="Unassembled WGS sequence"/>
</dbReference>
<organism evidence="3">
    <name type="scientific">Laccaria bicolor (strain S238N-H82 / ATCC MYA-4686)</name>
    <name type="common">Bicoloured deceiver</name>
    <name type="synonym">Laccaria laccata var. bicolor</name>
    <dbReference type="NCBI Taxonomy" id="486041"/>
    <lineage>
        <taxon>Eukaryota</taxon>
        <taxon>Fungi</taxon>
        <taxon>Dikarya</taxon>
        <taxon>Basidiomycota</taxon>
        <taxon>Agaricomycotina</taxon>
        <taxon>Agaricomycetes</taxon>
        <taxon>Agaricomycetidae</taxon>
        <taxon>Agaricales</taxon>
        <taxon>Agaricineae</taxon>
        <taxon>Hydnangiaceae</taxon>
        <taxon>Laccaria</taxon>
    </lineage>
</organism>
<evidence type="ECO:0000313" key="3">
    <source>
        <dbReference type="Proteomes" id="UP000001194"/>
    </source>
</evidence>
<feature type="compositionally biased region" description="Acidic residues" evidence="1">
    <location>
        <begin position="500"/>
        <end position="509"/>
    </location>
</feature>
<dbReference type="HOGENOM" id="CLU_002101_4_1_1"/>
<feature type="compositionally biased region" description="Acidic residues" evidence="1">
    <location>
        <begin position="434"/>
        <end position="445"/>
    </location>
</feature>
<feature type="region of interest" description="Disordered" evidence="1">
    <location>
        <begin position="426"/>
        <end position="510"/>
    </location>
</feature>
<feature type="compositionally biased region" description="Polar residues" evidence="1">
    <location>
        <begin position="469"/>
        <end position="488"/>
    </location>
</feature>
<gene>
    <name evidence="2" type="ORF">LACBIDRAFT_308257</name>
</gene>
<dbReference type="InParanoid" id="B0DRX9"/>
<name>B0DRX9_LACBS</name>
<dbReference type="EMBL" id="DS547129">
    <property type="protein sequence ID" value="EDR02603.1"/>
    <property type="molecule type" value="Genomic_DNA"/>
</dbReference>
<keyword evidence="3" id="KW-1185">Reference proteome</keyword>
<dbReference type="GeneID" id="6082272"/>
<evidence type="ECO:0000256" key="1">
    <source>
        <dbReference type="SAM" id="MobiDB-lite"/>
    </source>
</evidence>
<reference evidence="2 3" key="1">
    <citation type="journal article" date="2008" name="Nature">
        <title>The genome of Laccaria bicolor provides insights into mycorrhizal symbiosis.</title>
        <authorList>
            <person name="Martin F."/>
            <person name="Aerts A."/>
            <person name="Ahren D."/>
            <person name="Brun A."/>
            <person name="Danchin E.G.J."/>
            <person name="Duchaussoy F."/>
            <person name="Gibon J."/>
            <person name="Kohler A."/>
            <person name="Lindquist E."/>
            <person name="Pereda V."/>
            <person name="Salamov A."/>
            <person name="Shapiro H.J."/>
            <person name="Wuyts J."/>
            <person name="Blaudez D."/>
            <person name="Buee M."/>
            <person name="Brokstein P."/>
            <person name="Canbaeck B."/>
            <person name="Cohen D."/>
            <person name="Courty P.E."/>
            <person name="Coutinho P.M."/>
            <person name="Delaruelle C."/>
            <person name="Detter J.C."/>
            <person name="Deveau A."/>
            <person name="DiFazio S."/>
            <person name="Duplessis S."/>
            <person name="Fraissinet-Tachet L."/>
            <person name="Lucic E."/>
            <person name="Frey-Klett P."/>
            <person name="Fourrey C."/>
            <person name="Feussner I."/>
            <person name="Gay G."/>
            <person name="Grimwood J."/>
            <person name="Hoegger P.J."/>
            <person name="Jain P."/>
            <person name="Kilaru S."/>
            <person name="Labbe J."/>
            <person name="Lin Y.C."/>
            <person name="Legue V."/>
            <person name="Le Tacon F."/>
            <person name="Marmeisse R."/>
            <person name="Melayah D."/>
            <person name="Montanini B."/>
            <person name="Muratet M."/>
            <person name="Nehls U."/>
            <person name="Niculita-Hirzel H."/>
            <person name="Oudot-Le Secq M.P."/>
            <person name="Peter M."/>
            <person name="Quesneville H."/>
            <person name="Rajashekar B."/>
            <person name="Reich M."/>
            <person name="Rouhier N."/>
            <person name="Schmutz J."/>
            <person name="Yin T."/>
            <person name="Chalot M."/>
            <person name="Henrissat B."/>
            <person name="Kuees U."/>
            <person name="Lucas S."/>
            <person name="Van de Peer Y."/>
            <person name="Podila G.K."/>
            <person name="Polle A."/>
            <person name="Pukkila P.J."/>
            <person name="Richardson P.M."/>
            <person name="Rouze P."/>
            <person name="Sanders I.R."/>
            <person name="Stajich J.E."/>
            <person name="Tunlid A."/>
            <person name="Tuskan G."/>
            <person name="Grigoriev I.V."/>
        </authorList>
    </citation>
    <scope>NUCLEOTIDE SEQUENCE [LARGE SCALE GENOMIC DNA]</scope>
    <source>
        <strain evidence="3">S238N-H82 / ATCC MYA-4686</strain>
    </source>
</reference>
<proteinExistence type="predicted"/>
<dbReference type="KEGG" id="lbc:LACBIDRAFT_308257"/>
<protein>
    <submittedName>
        <fullName evidence="2">Predicted protein</fullName>
    </submittedName>
</protein>
<accession>B0DRX9</accession>
<dbReference type="RefSeq" id="XP_001886647.1">
    <property type="nucleotide sequence ID" value="XM_001886612.1"/>
</dbReference>